<dbReference type="PRINTS" id="PR00313">
    <property type="entry name" value="CABNDNGRPT"/>
</dbReference>
<sequence>MIAILLAMGVLLGLGGLSIGGEGGSAEGSDDPEALLGSDGDDTIRGGGGSDLVVGFAGDDLLSGDGGNDWIFGLNGADTITGGDGNDVISGGRGADVIYAGAGDDFVESAGILDDGALTTSVKGARTFGDVAFLYDFSRGYDEGDIIDLGPGNDTVVAGAGDTITTGGGSDEIALGDWSRGGAPVVITDFDPDQDVITYAHETSRAEPVFETFVNPISGDAELTADGEVFAVIRNAGPEFEPVQILRRSYAA</sequence>
<name>A0ABW4ENH9_9RHOB</name>
<dbReference type="RefSeq" id="WP_379918561.1">
    <property type="nucleotide sequence ID" value="NZ_JBHUDD010000158.1"/>
</dbReference>
<organism evidence="3 4">
    <name type="scientific">Lacimonas salitolerans</name>
    <dbReference type="NCBI Taxonomy" id="1323750"/>
    <lineage>
        <taxon>Bacteria</taxon>
        <taxon>Pseudomonadati</taxon>
        <taxon>Pseudomonadota</taxon>
        <taxon>Alphaproteobacteria</taxon>
        <taxon>Rhodobacterales</taxon>
        <taxon>Paracoccaceae</taxon>
        <taxon>Lacimonas</taxon>
    </lineage>
</organism>
<dbReference type="PANTHER" id="PTHR38340">
    <property type="entry name" value="S-LAYER PROTEIN"/>
    <property type="match status" value="1"/>
</dbReference>
<reference evidence="4" key="1">
    <citation type="journal article" date="2019" name="Int. J. Syst. Evol. Microbiol.">
        <title>The Global Catalogue of Microorganisms (GCM) 10K type strain sequencing project: providing services to taxonomists for standard genome sequencing and annotation.</title>
        <authorList>
            <consortium name="The Broad Institute Genomics Platform"/>
            <consortium name="The Broad Institute Genome Sequencing Center for Infectious Disease"/>
            <person name="Wu L."/>
            <person name="Ma J."/>
        </authorList>
    </citation>
    <scope>NUCLEOTIDE SEQUENCE [LARGE SCALE GENOMIC DNA]</scope>
    <source>
        <strain evidence="4">CGMCC 1.12477</strain>
    </source>
</reference>
<comment type="caution">
    <text evidence="3">The sequence shown here is derived from an EMBL/GenBank/DDBJ whole genome shotgun (WGS) entry which is preliminary data.</text>
</comment>
<evidence type="ECO:0000313" key="4">
    <source>
        <dbReference type="Proteomes" id="UP001597186"/>
    </source>
</evidence>
<evidence type="ECO:0000313" key="3">
    <source>
        <dbReference type="EMBL" id="MFD1511403.1"/>
    </source>
</evidence>
<accession>A0ABW4ENH9</accession>
<evidence type="ECO:0000256" key="1">
    <source>
        <dbReference type="ARBA" id="ARBA00004613"/>
    </source>
</evidence>
<dbReference type="Gene3D" id="2.150.10.10">
    <property type="entry name" value="Serralysin-like metalloprotease, C-terminal"/>
    <property type="match status" value="2"/>
</dbReference>
<proteinExistence type="predicted"/>
<protein>
    <submittedName>
        <fullName evidence="3">Calcium-binding protein</fullName>
    </submittedName>
</protein>
<dbReference type="Proteomes" id="UP001597186">
    <property type="component" value="Unassembled WGS sequence"/>
</dbReference>
<dbReference type="PANTHER" id="PTHR38340:SF1">
    <property type="entry name" value="S-LAYER PROTEIN"/>
    <property type="match status" value="1"/>
</dbReference>
<dbReference type="InterPro" id="IPR050557">
    <property type="entry name" value="RTX_toxin/Mannuronan_C5-epim"/>
</dbReference>
<dbReference type="Pfam" id="PF00353">
    <property type="entry name" value="HemolysinCabind"/>
    <property type="match status" value="3"/>
</dbReference>
<gene>
    <name evidence="3" type="ORF">ACFTOW_18630</name>
</gene>
<dbReference type="InterPro" id="IPR011049">
    <property type="entry name" value="Serralysin-like_metalloprot_C"/>
</dbReference>
<evidence type="ECO:0000256" key="2">
    <source>
        <dbReference type="ARBA" id="ARBA00022525"/>
    </source>
</evidence>
<dbReference type="PROSITE" id="PS00330">
    <property type="entry name" value="HEMOLYSIN_CALCIUM"/>
    <property type="match status" value="2"/>
</dbReference>
<dbReference type="InterPro" id="IPR001343">
    <property type="entry name" value="Hemolysn_Ca-bd"/>
</dbReference>
<dbReference type="InterPro" id="IPR018511">
    <property type="entry name" value="Hemolysin-typ_Ca-bd_CS"/>
</dbReference>
<keyword evidence="4" id="KW-1185">Reference proteome</keyword>
<keyword evidence="2" id="KW-0964">Secreted</keyword>
<comment type="subcellular location">
    <subcellularLocation>
        <location evidence="1">Secreted</location>
    </subcellularLocation>
</comment>
<dbReference type="EMBL" id="JBHUDD010000158">
    <property type="protein sequence ID" value="MFD1511403.1"/>
    <property type="molecule type" value="Genomic_DNA"/>
</dbReference>
<dbReference type="SUPFAM" id="SSF51120">
    <property type="entry name" value="beta-Roll"/>
    <property type="match status" value="2"/>
</dbReference>